<comment type="caution">
    <text evidence="5">The sequence shown here is derived from an EMBL/GenBank/DDBJ whole genome shotgun (WGS) entry which is preliminary data.</text>
</comment>
<evidence type="ECO:0000256" key="3">
    <source>
        <dbReference type="SAM" id="MobiDB-lite"/>
    </source>
</evidence>
<dbReference type="GO" id="GO:0016757">
    <property type="term" value="F:glycosyltransferase activity"/>
    <property type="evidence" value="ECO:0007669"/>
    <property type="project" value="UniProtKB-KW"/>
</dbReference>
<dbReference type="InterPro" id="IPR000836">
    <property type="entry name" value="PRTase_dom"/>
</dbReference>
<accession>A0A952KG53</accession>
<keyword evidence="2" id="KW-0808">Transferase</keyword>
<evidence type="ECO:0000256" key="1">
    <source>
        <dbReference type="ARBA" id="ARBA00022676"/>
    </source>
</evidence>
<keyword evidence="1" id="KW-0328">Glycosyltransferase</keyword>
<evidence type="ECO:0000256" key="2">
    <source>
        <dbReference type="ARBA" id="ARBA00022679"/>
    </source>
</evidence>
<dbReference type="InterPro" id="IPR029057">
    <property type="entry name" value="PRTase-like"/>
</dbReference>
<reference evidence="5" key="1">
    <citation type="submission" date="2020-06" db="EMBL/GenBank/DDBJ databases">
        <title>Stable isotope informed genome-resolved metagenomics uncovers potential trophic interactions in rhizosphere soil.</title>
        <authorList>
            <person name="Starr E.P."/>
            <person name="Shi S."/>
            <person name="Blazewicz S.J."/>
            <person name="Koch B.J."/>
            <person name="Probst A.J."/>
            <person name="Hungate B.A."/>
            <person name="Pett-Ridge J."/>
            <person name="Firestone M.K."/>
            <person name="Banfield J.F."/>
        </authorList>
    </citation>
    <scope>NUCLEOTIDE SEQUENCE</scope>
    <source>
        <strain evidence="5">YM_69_17</strain>
    </source>
</reference>
<dbReference type="PANTHER" id="PTHR43363">
    <property type="entry name" value="HYPOXANTHINE PHOSPHORIBOSYLTRANSFERASE"/>
    <property type="match status" value="1"/>
</dbReference>
<name>A0A952KG53_9PROT</name>
<dbReference type="Pfam" id="PF00156">
    <property type="entry name" value="Pribosyltran"/>
    <property type="match status" value="1"/>
</dbReference>
<evidence type="ECO:0000313" key="6">
    <source>
        <dbReference type="Proteomes" id="UP000700706"/>
    </source>
</evidence>
<dbReference type="Proteomes" id="UP000700706">
    <property type="component" value="Unassembled WGS sequence"/>
</dbReference>
<dbReference type="PANTHER" id="PTHR43363:SF1">
    <property type="entry name" value="HYPOXANTHINE-GUANINE PHOSPHORIBOSYLTRANSFERASE"/>
    <property type="match status" value="1"/>
</dbReference>
<evidence type="ECO:0000313" key="5">
    <source>
        <dbReference type="EMBL" id="MBW8727040.1"/>
    </source>
</evidence>
<dbReference type="CDD" id="cd06223">
    <property type="entry name" value="PRTases_typeI"/>
    <property type="match status" value="1"/>
</dbReference>
<dbReference type="AlphaFoldDB" id="A0A952KG53"/>
<gene>
    <name evidence="5" type="ORF">JF625_18075</name>
</gene>
<feature type="domain" description="Phosphoribosyltransferase" evidence="4">
    <location>
        <begin position="29"/>
        <end position="131"/>
    </location>
</feature>
<sequence>MMDRPLPPWKGLDPDRKPVFLGYDQTERMLAALLDRAAAWQPDVVVGIARGGVVPATMAATILALPLATIAYDRAAARGDWIGPPPEGMRVLLVDDGCSTGGTMRTVRDRMLAEGRACLTLTVVHDPEHGDFTPDLSHPMRELWRFPWERGEATPSGRAHRAGGHGPDRRTEQPYVGMEVDGVLADGDDEVEPALPFFSDDRAAVITGRPESERARTAEWLARHGHGGLALECRPDRLSRRPALVARYKAETATRIGCTHFVESEPQQAILIAALAPHLIVTWWSPERGRPFTVGAAPGAGVLPDPGPLQFR</sequence>
<dbReference type="Gene3D" id="3.40.50.2020">
    <property type="match status" value="1"/>
</dbReference>
<feature type="region of interest" description="Disordered" evidence="3">
    <location>
        <begin position="153"/>
        <end position="173"/>
    </location>
</feature>
<dbReference type="EMBL" id="JAEKLZ010000249">
    <property type="protein sequence ID" value="MBW8727040.1"/>
    <property type="molecule type" value="Genomic_DNA"/>
</dbReference>
<proteinExistence type="predicted"/>
<evidence type="ECO:0000259" key="4">
    <source>
        <dbReference type="Pfam" id="PF00156"/>
    </source>
</evidence>
<organism evidence="5 6">
    <name type="scientific">Inquilinus limosus</name>
    <dbReference type="NCBI Taxonomy" id="171674"/>
    <lineage>
        <taxon>Bacteria</taxon>
        <taxon>Pseudomonadati</taxon>
        <taxon>Pseudomonadota</taxon>
        <taxon>Alphaproteobacteria</taxon>
        <taxon>Rhodospirillales</taxon>
        <taxon>Rhodospirillaceae</taxon>
        <taxon>Inquilinus</taxon>
    </lineage>
</organism>
<protein>
    <recommendedName>
        <fullName evidence="4">Phosphoribosyltransferase domain-containing protein</fullName>
    </recommendedName>
</protein>
<dbReference type="SUPFAM" id="SSF53271">
    <property type="entry name" value="PRTase-like"/>
    <property type="match status" value="1"/>
</dbReference>